<feature type="domain" description="FHA" evidence="8">
    <location>
        <begin position="208"/>
        <end position="271"/>
    </location>
</feature>
<dbReference type="Gene3D" id="3.30.40.10">
    <property type="entry name" value="Zinc/RING finger domain, C3HC4 (zinc finger)"/>
    <property type="match status" value="1"/>
</dbReference>
<dbReference type="PANTHER" id="PTHR15067">
    <property type="entry name" value="E3 UBIQUITIN-PROTEIN LIGASE RNF8"/>
    <property type="match status" value="1"/>
</dbReference>
<feature type="compositionally biased region" description="Polar residues" evidence="7">
    <location>
        <begin position="158"/>
        <end position="169"/>
    </location>
</feature>
<dbReference type="GeneID" id="54324325"/>
<dbReference type="EMBL" id="QUQM01000002">
    <property type="protein sequence ID" value="KAA8652718.1"/>
    <property type="molecule type" value="Genomic_DNA"/>
</dbReference>
<evidence type="ECO:0000256" key="5">
    <source>
        <dbReference type="ARBA" id="ARBA00022833"/>
    </source>
</evidence>
<dbReference type="SMART" id="SM00240">
    <property type="entry name" value="FHA"/>
    <property type="match status" value="1"/>
</dbReference>
<dbReference type="Pfam" id="PF17123">
    <property type="entry name" value="zf-RING_11"/>
    <property type="match status" value="1"/>
</dbReference>
<dbReference type="VEuPathDB" id="FungiDB:EYZ11_005691"/>
<dbReference type="PROSITE" id="PS50089">
    <property type="entry name" value="ZF_RING_2"/>
    <property type="match status" value="1"/>
</dbReference>
<feature type="compositionally biased region" description="Polar residues" evidence="7">
    <location>
        <begin position="513"/>
        <end position="547"/>
    </location>
</feature>
<feature type="region of interest" description="Disordered" evidence="7">
    <location>
        <begin position="407"/>
        <end position="458"/>
    </location>
</feature>
<evidence type="ECO:0000256" key="1">
    <source>
        <dbReference type="ARBA" id="ARBA00022679"/>
    </source>
</evidence>
<dbReference type="GO" id="GO:0016567">
    <property type="term" value="P:protein ubiquitination"/>
    <property type="evidence" value="ECO:0007669"/>
    <property type="project" value="TreeGrafter"/>
</dbReference>
<dbReference type="SUPFAM" id="SSF49879">
    <property type="entry name" value="SMAD/FHA domain"/>
    <property type="match status" value="1"/>
</dbReference>
<feature type="compositionally biased region" description="Polar residues" evidence="7">
    <location>
        <begin position="1"/>
        <end position="19"/>
    </location>
</feature>
<dbReference type="Proteomes" id="UP000324241">
    <property type="component" value="Unassembled WGS sequence"/>
</dbReference>
<feature type="compositionally biased region" description="Low complexity" evidence="7">
    <location>
        <begin position="121"/>
        <end position="137"/>
    </location>
</feature>
<dbReference type="PROSITE" id="PS50006">
    <property type="entry name" value="FHA_DOMAIN"/>
    <property type="match status" value="1"/>
</dbReference>
<dbReference type="InterPro" id="IPR001841">
    <property type="entry name" value="Znf_RING"/>
</dbReference>
<dbReference type="AlphaFoldDB" id="A0A5M9N0V0"/>
<dbReference type="PANTHER" id="PTHR15067:SF7">
    <property type="entry name" value="E3 UBIQUITIN-PROTEIN LIGASE DMA1-RELATED"/>
    <property type="match status" value="1"/>
</dbReference>
<keyword evidence="4" id="KW-0833">Ubl conjugation pathway</keyword>
<evidence type="ECO:0000259" key="8">
    <source>
        <dbReference type="PROSITE" id="PS50006"/>
    </source>
</evidence>
<keyword evidence="1" id="KW-0808">Transferase</keyword>
<dbReference type="Pfam" id="PF00498">
    <property type="entry name" value="FHA"/>
    <property type="match status" value="1"/>
</dbReference>
<feature type="compositionally biased region" description="Polar residues" evidence="7">
    <location>
        <begin position="66"/>
        <end position="86"/>
    </location>
</feature>
<dbReference type="GO" id="GO:0006511">
    <property type="term" value="P:ubiquitin-dependent protein catabolic process"/>
    <property type="evidence" value="ECO:0007669"/>
    <property type="project" value="TreeGrafter"/>
</dbReference>
<proteinExistence type="predicted"/>
<dbReference type="RefSeq" id="XP_033432079.1">
    <property type="nucleotide sequence ID" value="XM_033566322.1"/>
</dbReference>
<feature type="compositionally biased region" description="Polar residues" evidence="7">
    <location>
        <begin position="30"/>
        <end position="57"/>
    </location>
</feature>
<accession>A0A5M9N0V0</accession>
<evidence type="ECO:0008006" key="12">
    <source>
        <dbReference type="Google" id="ProtNLM"/>
    </source>
</evidence>
<name>A0A5M9N0V0_9EURO</name>
<evidence type="ECO:0000256" key="7">
    <source>
        <dbReference type="SAM" id="MobiDB-lite"/>
    </source>
</evidence>
<gene>
    <name evidence="10" type="ORF">ATNIH1004_001623</name>
</gene>
<evidence type="ECO:0000313" key="11">
    <source>
        <dbReference type="Proteomes" id="UP000324241"/>
    </source>
</evidence>
<evidence type="ECO:0000256" key="3">
    <source>
        <dbReference type="ARBA" id="ARBA00022771"/>
    </source>
</evidence>
<sequence length="561" mass="61715">MSTFVAAAASNNDLPSESPTRPLRRLSQLRAYTQNHFSPQRSSSVAQRLSRRNTLGSRVSRLYPTSFASTRSETSPSSAVGTSNSPAPCPEPEQSTLARYSSTIFPSYRGLEIELHPQVHPPESSSSTPSNDSSGDPEGTTTSAPAGLQSGLLDSPDPVTTENFSSSPRPRQKATIRFFPHQDPHQNSRPSLPFIPVSRTLPSESCVIRVGRYSERDGLPVANPTDPSDTPVGFKSKVVSRRHCEFLYVNGQWHIKDVGSSSGTFLNHMRLSQPNMVSRLYTIKDGDIVQLGIDFRGGEEMIFRCVRIRIECNRSWQQQPNEFNKNTESLIRNLGKGETADYSGCRECSICLGSVLRPYQCLFMAACAHVWHYKCVMRLIHTPDYPMFQCPNCRAYTDLSAEVDDSNDIEEDGKQKSLGLEGKQSSSEETQTETRSPVASNHAANPSQSSVDHQTNDLPSEAGLAANIESMRLHDPEIPREAVEVAPRSDHPLTASNEDRIAASTDVPGWQALDQSSSSLQCRQVQLRSGTPVRSESSEENLLTPRNESGPLVFDGRAGMS</sequence>
<protein>
    <recommendedName>
        <fullName evidence="12">FHA domain-containing protein</fullName>
    </recommendedName>
</protein>
<keyword evidence="2" id="KW-0479">Metal-binding</keyword>
<organism evidence="10 11">
    <name type="scientific">Aspergillus tanneri</name>
    <dbReference type="NCBI Taxonomy" id="1220188"/>
    <lineage>
        <taxon>Eukaryota</taxon>
        <taxon>Fungi</taxon>
        <taxon>Dikarya</taxon>
        <taxon>Ascomycota</taxon>
        <taxon>Pezizomycotina</taxon>
        <taxon>Eurotiomycetes</taxon>
        <taxon>Eurotiomycetidae</taxon>
        <taxon>Eurotiales</taxon>
        <taxon>Aspergillaceae</taxon>
        <taxon>Aspergillus</taxon>
        <taxon>Aspergillus subgen. Circumdati</taxon>
    </lineage>
</organism>
<dbReference type="Gene3D" id="2.60.200.20">
    <property type="match status" value="1"/>
</dbReference>
<evidence type="ECO:0000313" key="10">
    <source>
        <dbReference type="EMBL" id="KAA8652718.1"/>
    </source>
</evidence>
<comment type="caution">
    <text evidence="10">The sequence shown here is derived from an EMBL/GenBank/DDBJ whole genome shotgun (WGS) entry which is preliminary data.</text>
</comment>
<evidence type="ECO:0000256" key="2">
    <source>
        <dbReference type="ARBA" id="ARBA00022723"/>
    </source>
</evidence>
<dbReference type="GO" id="GO:0005829">
    <property type="term" value="C:cytosol"/>
    <property type="evidence" value="ECO:0007669"/>
    <property type="project" value="TreeGrafter"/>
</dbReference>
<feature type="region of interest" description="Disordered" evidence="7">
    <location>
        <begin position="507"/>
        <end position="561"/>
    </location>
</feature>
<keyword evidence="5" id="KW-0862">Zinc</keyword>
<dbReference type="SUPFAM" id="SSF57850">
    <property type="entry name" value="RING/U-box"/>
    <property type="match status" value="1"/>
</dbReference>
<evidence type="ECO:0000256" key="4">
    <source>
        <dbReference type="ARBA" id="ARBA00022786"/>
    </source>
</evidence>
<feature type="domain" description="RING-type" evidence="9">
    <location>
        <begin position="348"/>
        <end position="394"/>
    </location>
</feature>
<reference evidence="10 11" key="1">
    <citation type="submission" date="2019-08" db="EMBL/GenBank/DDBJ databases">
        <title>The genome sequence of a newly discovered highly antifungal drug resistant Aspergillus species, Aspergillus tanneri NIH 1004.</title>
        <authorList>
            <person name="Mounaud S."/>
            <person name="Singh I."/>
            <person name="Joardar V."/>
            <person name="Pakala S."/>
            <person name="Pakala S."/>
            <person name="Venepally P."/>
            <person name="Chung J.K."/>
            <person name="Losada L."/>
            <person name="Nierman W.C."/>
        </authorList>
    </citation>
    <scope>NUCLEOTIDE SEQUENCE [LARGE SCALE GENOMIC DNA]</scope>
    <source>
        <strain evidence="10 11">NIH1004</strain>
    </source>
</reference>
<evidence type="ECO:0000259" key="9">
    <source>
        <dbReference type="PROSITE" id="PS50089"/>
    </source>
</evidence>
<feature type="compositionally biased region" description="Polar residues" evidence="7">
    <location>
        <begin position="435"/>
        <end position="458"/>
    </location>
</feature>
<evidence type="ECO:0000256" key="6">
    <source>
        <dbReference type="PROSITE-ProRule" id="PRU00175"/>
    </source>
</evidence>
<dbReference type="InterPro" id="IPR008984">
    <property type="entry name" value="SMAD_FHA_dom_sf"/>
</dbReference>
<dbReference type="OrthoDB" id="687730at2759"/>
<keyword evidence="3 6" id="KW-0863">Zinc-finger</keyword>
<dbReference type="GO" id="GO:0032153">
    <property type="term" value="C:cell division site"/>
    <property type="evidence" value="ECO:0007669"/>
    <property type="project" value="TreeGrafter"/>
</dbReference>
<dbReference type="InterPro" id="IPR000253">
    <property type="entry name" value="FHA_dom"/>
</dbReference>
<feature type="region of interest" description="Disordered" evidence="7">
    <location>
        <begin position="118"/>
        <end position="171"/>
    </location>
</feature>
<dbReference type="FunFam" id="2.60.200.20:FF:000030">
    <property type="entry name" value="FHA domain-containing protein"/>
    <property type="match status" value="1"/>
</dbReference>
<feature type="region of interest" description="Disordered" evidence="7">
    <location>
        <begin position="1"/>
        <end position="96"/>
    </location>
</feature>
<dbReference type="GO" id="GO:0008270">
    <property type="term" value="F:zinc ion binding"/>
    <property type="evidence" value="ECO:0007669"/>
    <property type="project" value="UniProtKB-KW"/>
</dbReference>
<dbReference type="GO" id="GO:0061630">
    <property type="term" value="F:ubiquitin protein ligase activity"/>
    <property type="evidence" value="ECO:0007669"/>
    <property type="project" value="TreeGrafter"/>
</dbReference>
<dbReference type="GO" id="GO:0000151">
    <property type="term" value="C:ubiquitin ligase complex"/>
    <property type="evidence" value="ECO:0007669"/>
    <property type="project" value="TreeGrafter"/>
</dbReference>
<dbReference type="InterPro" id="IPR013083">
    <property type="entry name" value="Znf_RING/FYVE/PHD"/>
</dbReference>